<keyword evidence="3" id="KW-1185">Reference proteome</keyword>
<comment type="caution">
    <text evidence="2">The sequence shown here is derived from an EMBL/GenBank/DDBJ whole genome shotgun (WGS) entry which is preliminary data.</text>
</comment>
<reference evidence="2 3" key="1">
    <citation type="journal article" date="2020" name="Nat. Food">
        <title>A phased Vanilla planifolia genome enables genetic improvement of flavour and production.</title>
        <authorList>
            <person name="Hasing T."/>
            <person name="Tang H."/>
            <person name="Brym M."/>
            <person name="Khazi F."/>
            <person name="Huang T."/>
            <person name="Chambers A.H."/>
        </authorList>
    </citation>
    <scope>NUCLEOTIDE SEQUENCE [LARGE SCALE GENOMIC DNA]</scope>
    <source>
        <tissue evidence="2">Leaf</tissue>
    </source>
</reference>
<proteinExistence type="predicted"/>
<evidence type="ECO:0000256" key="1">
    <source>
        <dbReference type="SAM" id="SignalP"/>
    </source>
</evidence>
<accession>A0A835VIG6</accession>
<evidence type="ECO:0000313" key="3">
    <source>
        <dbReference type="Proteomes" id="UP000636800"/>
    </source>
</evidence>
<protein>
    <submittedName>
        <fullName evidence="2">Uncharacterized protein</fullName>
    </submittedName>
</protein>
<dbReference type="AlphaFoldDB" id="A0A835VIG6"/>
<dbReference type="OrthoDB" id="1920676at2759"/>
<evidence type="ECO:0000313" key="2">
    <source>
        <dbReference type="EMBL" id="KAG0497696.1"/>
    </source>
</evidence>
<sequence length="123" mass="13789">MPFLIKTLAFSSRLTAFPSVLNLCADSSSSPSCYRLGHPFLTFLKPVAIGSSSSRSFRSATPSCPAAKKAAEIVGDYVDRLHNVEPKVGFLMCRRWQLKRRTKWTARSPQAENFHRLLACWLV</sequence>
<feature type="signal peptide" evidence="1">
    <location>
        <begin position="1"/>
        <end position="16"/>
    </location>
</feature>
<organism evidence="2 3">
    <name type="scientific">Vanilla planifolia</name>
    <name type="common">Vanilla</name>
    <dbReference type="NCBI Taxonomy" id="51239"/>
    <lineage>
        <taxon>Eukaryota</taxon>
        <taxon>Viridiplantae</taxon>
        <taxon>Streptophyta</taxon>
        <taxon>Embryophyta</taxon>
        <taxon>Tracheophyta</taxon>
        <taxon>Spermatophyta</taxon>
        <taxon>Magnoliopsida</taxon>
        <taxon>Liliopsida</taxon>
        <taxon>Asparagales</taxon>
        <taxon>Orchidaceae</taxon>
        <taxon>Vanilloideae</taxon>
        <taxon>Vanilleae</taxon>
        <taxon>Vanilla</taxon>
    </lineage>
</organism>
<keyword evidence="1" id="KW-0732">Signal</keyword>
<feature type="chain" id="PRO_5032683538" evidence="1">
    <location>
        <begin position="17"/>
        <end position="123"/>
    </location>
</feature>
<gene>
    <name evidence="2" type="ORF">HPP92_002387</name>
</gene>
<name>A0A835VIG6_VANPL</name>
<dbReference type="Proteomes" id="UP000636800">
    <property type="component" value="Chromosome 1"/>
</dbReference>
<dbReference type="EMBL" id="JADCNL010000001">
    <property type="protein sequence ID" value="KAG0497696.1"/>
    <property type="molecule type" value="Genomic_DNA"/>
</dbReference>